<reference evidence="2 3" key="1">
    <citation type="journal article" date="2020" name="Genome Biol. Evol.">
        <title>Comparative genomics of strictly vertically transmitted, feminizing microsporidia endosymbionts of amphipod crustaceans.</title>
        <authorList>
            <person name="Cormier A."/>
            <person name="Chebbi M.A."/>
            <person name="Giraud I."/>
            <person name="Wattier R."/>
            <person name="Teixeira M."/>
            <person name="Gilbert C."/>
            <person name="Rigaud T."/>
            <person name="Cordaux R."/>
        </authorList>
    </citation>
    <scope>NUCLEOTIDE SEQUENCE [LARGE SCALE GENOMIC DNA]</scope>
    <source>
        <strain evidence="2 3">Ou3-Ou53</strain>
    </source>
</reference>
<evidence type="ECO:0000313" key="2">
    <source>
        <dbReference type="EMBL" id="KAF9744813.1"/>
    </source>
</evidence>
<protein>
    <submittedName>
        <fullName evidence="2">Uncharacterized protein</fullName>
    </submittedName>
</protein>
<gene>
    <name evidence="2" type="ORF">NGRA_3574</name>
</gene>
<sequence>SSSEKAPDSMKNMREQPNRTSTHTNLHGPLHLINPGDAKQLEKTYKSFTFTTKIEGITLTEPPQTTIHTFTDSNTQDALEWCKEIRFLASTNGWNEENCKAVLNLLISDEYKLKIGDKRTFDTKLDALCRIAYGPEEFETLRNLLIQAKRETFINHEMYFSFLEKVKIRADMCLSHKANGDRIPERDIINIIVRNLTIREKEMLMNAQAMSLNEIKK</sequence>
<evidence type="ECO:0000256" key="1">
    <source>
        <dbReference type="SAM" id="MobiDB-lite"/>
    </source>
</evidence>
<keyword evidence="3" id="KW-1185">Reference proteome</keyword>
<dbReference type="EMBL" id="SBJO01001505">
    <property type="protein sequence ID" value="KAF9744813.1"/>
    <property type="molecule type" value="Genomic_DNA"/>
</dbReference>
<evidence type="ECO:0000313" key="3">
    <source>
        <dbReference type="Proteomes" id="UP000740883"/>
    </source>
</evidence>
<dbReference type="Proteomes" id="UP000740883">
    <property type="component" value="Unassembled WGS sequence"/>
</dbReference>
<feature type="non-terminal residue" evidence="2">
    <location>
        <position position="1"/>
    </location>
</feature>
<proteinExistence type="predicted"/>
<feature type="compositionally biased region" description="Basic and acidic residues" evidence="1">
    <location>
        <begin position="1"/>
        <end position="17"/>
    </location>
</feature>
<organism evidence="2 3">
    <name type="scientific">Nosema granulosis</name>
    <dbReference type="NCBI Taxonomy" id="83296"/>
    <lineage>
        <taxon>Eukaryota</taxon>
        <taxon>Fungi</taxon>
        <taxon>Fungi incertae sedis</taxon>
        <taxon>Microsporidia</taxon>
        <taxon>Nosematidae</taxon>
        <taxon>Nosema</taxon>
    </lineage>
</organism>
<accession>A0A9P6GV80</accession>
<comment type="caution">
    <text evidence="2">The sequence shown here is derived from an EMBL/GenBank/DDBJ whole genome shotgun (WGS) entry which is preliminary data.</text>
</comment>
<feature type="region of interest" description="Disordered" evidence="1">
    <location>
        <begin position="1"/>
        <end position="30"/>
    </location>
</feature>
<dbReference type="AlphaFoldDB" id="A0A9P6GV80"/>
<feature type="non-terminal residue" evidence="2">
    <location>
        <position position="217"/>
    </location>
</feature>
<name>A0A9P6GV80_9MICR</name>